<reference evidence="2 3" key="1">
    <citation type="submission" date="2021-06" db="EMBL/GenBank/DDBJ databases">
        <title>Gemonas diversity in paddy soil.</title>
        <authorList>
            <person name="Liu G."/>
        </authorList>
    </citation>
    <scope>NUCLEOTIDE SEQUENCE [LARGE SCALE GENOMIC DNA]</scope>
    <source>
        <strain evidence="2 3">RG29</strain>
    </source>
</reference>
<protein>
    <recommendedName>
        <fullName evidence="1">NACHT-associated inactive Restriction Endonuclease 2 domain-containing protein</fullName>
    </recommendedName>
</protein>
<dbReference type="Proteomes" id="UP000683493">
    <property type="component" value="Chromosome"/>
</dbReference>
<feature type="domain" description="NACHT-associated inactive Restriction Endonuclease 2" evidence="1">
    <location>
        <begin position="7"/>
        <end position="121"/>
    </location>
</feature>
<evidence type="ECO:0000313" key="2">
    <source>
        <dbReference type="EMBL" id="QWV97206.1"/>
    </source>
</evidence>
<sequence>MLNGQVVKDVYESYGFETIQTKKDIVLAFLFRSGHYLNVDIVPLADDPYADKLKKELDEAGYASVIRHYDSLEEIDQNLFLGFFAADSSRKRLIHDYHKHTKTISEKLDIPYEYVTVPYEVIPTHSFDDPNFQATKPLVNFIVEILSYSGPTLILLEAAAGYGKTCTSYEVIKELINSTKNIIPILTELSRNRNAKEFRYVLLDEIDINFPSLNSRLVKEQIEKGRVPVIIDGFDELLRKSSNNDERFEDAEPMLDTISELLKNNAKVLLTTRRTAIFTDDNFYNWIANRTSQFKLYRIGIDSPTIVDWLGQDRVESLRGCNLPVHQISNPVLLAYLRTLDEKAFQTHCEQPELIVSKYVTRLLEREQERQNLKLSVEQQKQIFMRLANDMVKEDFTTETIDYIQLRILDSSEEILQSSIALYASKDRPTIEELALKLSGHALLDRRGPNDKKVGFVNDFIFGTLIGENILDEIGEDWLASELFLDMAVMAFTTRAQVERQMLWHNLKGMLELVDERRRLLTDIYLVNECCHNIEGKSFELLELNSCIFPSLSHTAKDTVFYNCVFQNVTLNIDRLLNVTFVNCKFYECNAEHTGKMPLIHFVACSAQPALDIPQSEEEESVNGLIQYESAVLERFWPRGKSHYIGRKDLRTLYLGVGRTHHKEISEAIESLKLKKIISVFNGYAELNKDMMQEVRSLLGRDI</sequence>
<keyword evidence="3" id="KW-1185">Reference proteome</keyword>
<accession>A0ABX8JGS7</accession>
<dbReference type="EMBL" id="CP076724">
    <property type="protein sequence ID" value="QWV97206.1"/>
    <property type="molecule type" value="Genomic_DNA"/>
</dbReference>
<dbReference type="Pfam" id="PF22723">
    <property type="entry name" value="NA-iREase2"/>
    <property type="match status" value="1"/>
</dbReference>
<dbReference type="InterPro" id="IPR055007">
    <property type="entry name" value="NA-iREase2_dom"/>
</dbReference>
<proteinExistence type="predicted"/>
<gene>
    <name evidence="2" type="ORF">KP005_17975</name>
</gene>
<name>A0ABX8JGS7_9BACT</name>
<evidence type="ECO:0000313" key="3">
    <source>
        <dbReference type="Proteomes" id="UP000683493"/>
    </source>
</evidence>
<organism evidence="2 3">
    <name type="scientific">Geomonas diazotrophica</name>
    <dbReference type="NCBI Taxonomy" id="2843197"/>
    <lineage>
        <taxon>Bacteria</taxon>
        <taxon>Pseudomonadati</taxon>
        <taxon>Thermodesulfobacteriota</taxon>
        <taxon>Desulfuromonadia</taxon>
        <taxon>Geobacterales</taxon>
        <taxon>Geobacteraceae</taxon>
        <taxon>Geomonas</taxon>
    </lineage>
</organism>
<evidence type="ECO:0000259" key="1">
    <source>
        <dbReference type="Pfam" id="PF22723"/>
    </source>
</evidence>